<proteinExistence type="inferred from homology"/>
<dbReference type="GO" id="GO:0016787">
    <property type="term" value="F:hydrolase activity"/>
    <property type="evidence" value="ECO:0007669"/>
    <property type="project" value="UniProtKB-KW"/>
</dbReference>
<dbReference type="AlphaFoldDB" id="A0A929PZ49"/>
<comment type="similarity">
    <text evidence="1">Belongs to the HicA mRNA interferase family.</text>
</comment>
<keyword evidence="5" id="KW-0378">Hydrolase</keyword>
<accession>A0A929PZ49</accession>
<keyword evidence="9" id="KW-1185">Reference proteome</keyword>
<evidence type="ECO:0000313" key="8">
    <source>
        <dbReference type="EMBL" id="MBE9664027.1"/>
    </source>
</evidence>
<evidence type="ECO:0000256" key="7">
    <source>
        <dbReference type="ARBA" id="ARBA00023016"/>
    </source>
</evidence>
<dbReference type="InterPro" id="IPR012933">
    <property type="entry name" value="HicA_mRNA_interferase"/>
</dbReference>
<dbReference type="RefSeq" id="WP_194113274.1">
    <property type="nucleotide sequence ID" value="NZ_JADFFL010000009.1"/>
</dbReference>
<evidence type="ECO:0000256" key="6">
    <source>
        <dbReference type="ARBA" id="ARBA00022884"/>
    </source>
</evidence>
<dbReference type="GO" id="GO:0004519">
    <property type="term" value="F:endonuclease activity"/>
    <property type="evidence" value="ECO:0007669"/>
    <property type="project" value="UniProtKB-KW"/>
</dbReference>
<dbReference type="InterPro" id="IPR038570">
    <property type="entry name" value="HicA_sf"/>
</dbReference>
<gene>
    <name evidence="8" type="ORF">IRJ16_19240</name>
</gene>
<organism evidence="8 9">
    <name type="scientific">Mucilaginibacter myungsuensis</name>
    <dbReference type="NCBI Taxonomy" id="649104"/>
    <lineage>
        <taxon>Bacteria</taxon>
        <taxon>Pseudomonadati</taxon>
        <taxon>Bacteroidota</taxon>
        <taxon>Sphingobacteriia</taxon>
        <taxon>Sphingobacteriales</taxon>
        <taxon>Sphingobacteriaceae</taxon>
        <taxon>Mucilaginibacter</taxon>
    </lineage>
</organism>
<evidence type="ECO:0000313" key="9">
    <source>
        <dbReference type="Proteomes" id="UP000622475"/>
    </source>
</evidence>
<evidence type="ECO:0000256" key="4">
    <source>
        <dbReference type="ARBA" id="ARBA00022759"/>
    </source>
</evidence>
<name>A0A929PZ49_9SPHI</name>
<evidence type="ECO:0000256" key="3">
    <source>
        <dbReference type="ARBA" id="ARBA00022722"/>
    </source>
</evidence>
<sequence>MKSSELFKKLKKDGWFAVSQEGSHIKMKHSIKTATIIFPYHGAKEVPKGLENAIKKQAGI</sequence>
<keyword evidence="2" id="KW-1277">Toxin-antitoxin system</keyword>
<keyword evidence="6" id="KW-0694">RNA-binding</keyword>
<keyword evidence="7" id="KW-0346">Stress response</keyword>
<dbReference type="GO" id="GO:0003729">
    <property type="term" value="F:mRNA binding"/>
    <property type="evidence" value="ECO:0007669"/>
    <property type="project" value="InterPro"/>
</dbReference>
<dbReference type="SUPFAM" id="SSF54786">
    <property type="entry name" value="YcfA/nrd intein domain"/>
    <property type="match status" value="1"/>
</dbReference>
<keyword evidence="3" id="KW-0540">Nuclease</keyword>
<protein>
    <submittedName>
        <fullName evidence="8">Type II toxin-antitoxin system HicA family toxin</fullName>
    </submittedName>
</protein>
<keyword evidence="4" id="KW-0255">Endonuclease</keyword>
<dbReference type="Proteomes" id="UP000622475">
    <property type="component" value="Unassembled WGS sequence"/>
</dbReference>
<reference evidence="8" key="1">
    <citation type="submission" date="2020-10" db="EMBL/GenBank/DDBJ databases">
        <title>Mucilaginibacter mali sp. nov., isolated from rhizosphere soil of apple orchard.</title>
        <authorList>
            <person name="Lee J.-S."/>
            <person name="Kim H.S."/>
            <person name="Kim J.-S."/>
        </authorList>
    </citation>
    <scope>NUCLEOTIDE SEQUENCE</scope>
    <source>
        <strain evidence="8">KCTC 22746</strain>
    </source>
</reference>
<evidence type="ECO:0000256" key="5">
    <source>
        <dbReference type="ARBA" id="ARBA00022801"/>
    </source>
</evidence>
<comment type="caution">
    <text evidence="8">The sequence shown here is derived from an EMBL/GenBank/DDBJ whole genome shotgun (WGS) entry which is preliminary data.</text>
</comment>
<evidence type="ECO:0000256" key="1">
    <source>
        <dbReference type="ARBA" id="ARBA00006620"/>
    </source>
</evidence>
<dbReference type="Gene3D" id="3.30.920.30">
    <property type="entry name" value="Hypothetical protein"/>
    <property type="match status" value="1"/>
</dbReference>
<dbReference type="Pfam" id="PF07927">
    <property type="entry name" value="HicA_toxin"/>
    <property type="match status" value="1"/>
</dbReference>
<dbReference type="EMBL" id="JADFFL010000009">
    <property type="protein sequence ID" value="MBE9664027.1"/>
    <property type="molecule type" value="Genomic_DNA"/>
</dbReference>
<evidence type="ECO:0000256" key="2">
    <source>
        <dbReference type="ARBA" id="ARBA00022649"/>
    </source>
</evidence>